<proteinExistence type="predicted"/>
<accession>A0A8R1YJ70</accession>
<keyword evidence="2" id="KW-1185">Reference proteome</keyword>
<dbReference type="OrthoDB" id="5835056at2759"/>
<dbReference type="EnsemblMetazoa" id="PPA31995.1">
    <property type="protein sequence ID" value="PPA31995.1"/>
    <property type="gene ID" value="WBGene00204858"/>
</dbReference>
<name>A0A2A6C0R7_PRIPA</name>
<reference evidence="2" key="1">
    <citation type="journal article" date="2008" name="Nat. Genet.">
        <title>The Pristionchus pacificus genome provides a unique perspective on nematode lifestyle and parasitism.</title>
        <authorList>
            <person name="Dieterich C."/>
            <person name="Clifton S.W."/>
            <person name="Schuster L.N."/>
            <person name="Chinwalla A."/>
            <person name="Delehaunty K."/>
            <person name="Dinkelacker I."/>
            <person name="Fulton L."/>
            <person name="Fulton R."/>
            <person name="Godfrey J."/>
            <person name="Minx P."/>
            <person name="Mitreva M."/>
            <person name="Roeseler W."/>
            <person name="Tian H."/>
            <person name="Witte H."/>
            <person name="Yang S.P."/>
            <person name="Wilson R.K."/>
            <person name="Sommer R.J."/>
        </authorList>
    </citation>
    <scope>NUCLEOTIDE SEQUENCE [LARGE SCALE GENOMIC DNA]</scope>
    <source>
        <strain evidence="2">PS312</strain>
    </source>
</reference>
<dbReference type="Proteomes" id="UP000005239">
    <property type="component" value="Unassembled WGS sequence"/>
</dbReference>
<sequence>MRPLLAHLTTLCLLCLAGIVRGKVPSSECFTCMSNPNWDFYASRIQGLKAIAPSQQPTLAPISCIFTPLRVYSDRAAVSCPGKCFKWIVHTIRADGGVEASILRGCFEKLIDVAVHAPPKDSRCYQSPADYNHQVDVEYTTGCFCTGFLCNSAVSGWPYLPALALATLALR</sequence>
<gene>
    <name evidence="1" type="primary">WBGene00204858</name>
</gene>
<evidence type="ECO:0000313" key="2">
    <source>
        <dbReference type="Proteomes" id="UP000005239"/>
    </source>
</evidence>
<accession>A0A2A6C0R7</accession>
<evidence type="ECO:0000313" key="1">
    <source>
        <dbReference type="EnsemblMetazoa" id="PPA31995.1"/>
    </source>
</evidence>
<protein>
    <submittedName>
        <fullName evidence="1">Uncharacterized protein</fullName>
    </submittedName>
</protein>
<organism evidence="1 2">
    <name type="scientific">Pristionchus pacificus</name>
    <name type="common">Parasitic nematode worm</name>
    <dbReference type="NCBI Taxonomy" id="54126"/>
    <lineage>
        <taxon>Eukaryota</taxon>
        <taxon>Metazoa</taxon>
        <taxon>Ecdysozoa</taxon>
        <taxon>Nematoda</taxon>
        <taxon>Chromadorea</taxon>
        <taxon>Rhabditida</taxon>
        <taxon>Rhabditina</taxon>
        <taxon>Diplogasteromorpha</taxon>
        <taxon>Diplogasteroidea</taxon>
        <taxon>Neodiplogasteridae</taxon>
        <taxon>Pristionchus</taxon>
    </lineage>
</organism>
<reference evidence="1" key="2">
    <citation type="submission" date="2022-06" db="UniProtKB">
        <authorList>
            <consortium name="EnsemblMetazoa"/>
        </authorList>
    </citation>
    <scope>IDENTIFICATION</scope>
    <source>
        <strain evidence="1">PS312</strain>
    </source>
</reference>
<dbReference type="AlphaFoldDB" id="A0A2A6C0R7"/>